<dbReference type="EMBL" id="JBHSBN010000113">
    <property type="protein sequence ID" value="MFC4110940.1"/>
    <property type="molecule type" value="Genomic_DNA"/>
</dbReference>
<keyword evidence="8" id="KW-1185">Reference proteome</keyword>
<organism evidence="7 8">
    <name type="scientific">Micromonospora zhanjiangensis</name>
    <dbReference type="NCBI Taxonomy" id="1522057"/>
    <lineage>
        <taxon>Bacteria</taxon>
        <taxon>Bacillati</taxon>
        <taxon>Actinomycetota</taxon>
        <taxon>Actinomycetes</taxon>
        <taxon>Micromonosporales</taxon>
        <taxon>Micromonosporaceae</taxon>
        <taxon>Micromonospora</taxon>
    </lineage>
</organism>
<evidence type="ECO:0000256" key="1">
    <source>
        <dbReference type="ARBA" id="ARBA00004651"/>
    </source>
</evidence>
<comment type="subcellular location">
    <subcellularLocation>
        <location evidence="1">Cell membrane</location>
        <topology evidence="1">Multi-pass membrane protein</topology>
    </subcellularLocation>
</comment>
<evidence type="ECO:0000313" key="8">
    <source>
        <dbReference type="Proteomes" id="UP001595868"/>
    </source>
</evidence>
<dbReference type="Pfam" id="PF01810">
    <property type="entry name" value="LysE"/>
    <property type="match status" value="1"/>
</dbReference>
<evidence type="ECO:0000256" key="4">
    <source>
        <dbReference type="ARBA" id="ARBA00022989"/>
    </source>
</evidence>
<evidence type="ECO:0000256" key="2">
    <source>
        <dbReference type="ARBA" id="ARBA00022475"/>
    </source>
</evidence>
<feature type="transmembrane region" description="Helical" evidence="6">
    <location>
        <begin position="64"/>
        <end position="85"/>
    </location>
</feature>
<feature type="transmembrane region" description="Helical" evidence="6">
    <location>
        <begin position="97"/>
        <end position="127"/>
    </location>
</feature>
<gene>
    <name evidence="7" type="ORF">ACFOX0_34185</name>
</gene>
<dbReference type="Proteomes" id="UP001595868">
    <property type="component" value="Unassembled WGS sequence"/>
</dbReference>
<evidence type="ECO:0000313" key="7">
    <source>
        <dbReference type="EMBL" id="MFC4110940.1"/>
    </source>
</evidence>
<keyword evidence="3 6" id="KW-0812">Transmembrane</keyword>
<name>A0ABV8KXL7_9ACTN</name>
<evidence type="ECO:0000256" key="5">
    <source>
        <dbReference type="ARBA" id="ARBA00023136"/>
    </source>
</evidence>
<comment type="caution">
    <text evidence="7">The sequence shown here is derived from an EMBL/GenBank/DDBJ whole genome shotgun (WGS) entry which is preliminary data.</text>
</comment>
<protein>
    <submittedName>
        <fullName evidence="7">LysE family translocator</fullName>
    </submittedName>
</protein>
<dbReference type="InterPro" id="IPR001123">
    <property type="entry name" value="LeuE-type"/>
</dbReference>
<keyword evidence="5 6" id="KW-0472">Membrane</keyword>
<proteinExistence type="predicted"/>
<keyword evidence="2" id="KW-1003">Cell membrane</keyword>
<dbReference type="PANTHER" id="PTHR30086">
    <property type="entry name" value="ARGININE EXPORTER PROTEIN ARGO"/>
    <property type="match status" value="1"/>
</dbReference>
<reference evidence="8" key="1">
    <citation type="journal article" date="2019" name="Int. J. Syst. Evol. Microbiol.">
        <title>The Global Catalogue of Microorganisms (GCM) 10K type strain sequencing project: providing services to taxonomists for standard genome sequencing and annotation.</title>
        <authorList>
            <consortium name="The Broad Institute Genomics Platform"/>
            <consortium name="The Broad Institute Genome Sequencing Center for Infectious Disease"/>
            <person name="Wu L."/>
            <person name="Ma J."/>
        </authorList>
    </citation>
    <scope>NUCLEOTIDE SEQUENCE [LARGE SCALE GENOMIC DNA]</scope>
    <source>
        <strain evidence="8">2902at01</strain>
    </source>
</reference>
<evidence type="ECO:0000256" key="3">
    <source>
        <dbReference type="ARBA" id="ARBA00022692"/>
    </source>
</evidence>
<dbReference type="RefSeq" id="WP_377553828.1">
    <property type="nucleotide sequence ID" value="NZ_JBHSBN010000113.1"/>
</dbReference>
<feature type="transmembrane region" description="Helical" evidence="6">
    <location>
        <begin position="22"/>
        <end position="43"/>
    </location>
</feature>
<keyword evidence="4 6" id="KW-1133">Transmembrane helix</keyword>
<sequence>GFGVYLLATAAGLVAVFTAVPMLYTALKVTGAAYLLYLAYRALRGRKGSPFESQELPKDSTRRLFTMGFLTNLLNPKIAMIYVALLPQFIEPARGQIALQAVLLGLVQIAIALIGNGLIVLAAGKLAKFLVARPTWMRIQRYLMASVLGVLAVRMLADRARPIPA</sequence>
<accession>A0ABV8KXL7</accession>
<dbReference type="PANTHER" id="PTHR30086:SF20">
    <property type="entry name" value="ARGININE EXPORTER PROTEIN ARGO-RELATED"/>
    <property type="match status" value="1"/>
</dbReference>
<evidence type="ECO:0000256" key="6">
    <source>
        <dbReference type="SAM" id="Phobius"/>
    </source>
</evidence>
<feature type="non-terminal residue" evidence="7">
    <location>
        <position position="1"/>
    </location>
</feature>